<name>A0ABX2XNB0_9FLAO</name>
<dbReference type="Proteomes" id="UP000093343">
    <property type="component" value="Unassembled WGS sequence"/>
</dbReference>
<gene>
    <name evidence="1" type="ORF">FLP_03880</name>
</gene>
<dbReference type="RefSeq" id="WP_065448220.1">
    <property type="nucleotide sequence ID" value="NZ_LVEN01000005.1"/>
</dbReference>
<reference evidence="2" key="1">
    <citation type="submission" date="2016-03" db="EMBL/GenBank/DDBJ databases">
        <title>Draft genome sequence of Paenibacillus glacialis DSM 22343.</title>
        <authorList>
            <person name="Shin S.-K."/>
            <person name="Yi H."/>
        </authorList>
    </citation>
    <scope>NUCLEOTIDE SEQUENCE [LARGE SCALE GENOMIC DNA]</scope>
    <source>
        <strain evidence="2">CCUG 60099</strain>
    </source>
</reference>
<evidence type="ECO:0000313" key="2">
    <source>
        <dbReference type="Proteomes" id="UP000093343"/>
    </source>
</evidence>
<comment type="caution">
    <text evidence="1">The sequence shown here is derived from an EMBL/GenBank/DDBJ whole genome shotgun (WGS) entry which is preliminary data.</text>
</comment>
<protein>
    <recommendedName>
        <fullName evidence="3">DUF3137 domain-containing protein</fullName>
    </recommendedName>
</protein>
<evidence type="ECO:0000313" key="1">
    <source>
        <dbReference type="EMBL" id="OCB77092.1"/>
    </source>
</evidence>
<organism evidence="1 2">
    <name type="scientific">Flavobacterium piscis</name>
    <dbReference type="NCBI Taxonomy" id="1114874"/>
    <lineage>
        <taxon>Bacteria</taxon>
        <taxon>Pseudomonadati</taxon>
        <taxon>Bacteroidota</taxon>
        <taxon>Flavobacteriia</taxon>
        <taxon>Flavobacteriales</taxon>
        <taxon>Flavobacteriaceae</taxon>
        <taxon>Flavobacterium</taxon>
    </lineage>
</organism>
<accession>A0ABX2XNB0</accession>
<proteinExistence type="predicted"/>
<sequence length="183" mass="21873">MNTWREFAKQTKGTFKEGYSWQSDSTEIEYKNWKIVFDNYRLWSGKYSTQMTRVIAPITLKDHFKFEIYNEGFTRKIEKLFGAQDIEIGYPDFDKAFTIKSNNEFKIKTLLRNKELRNRIAIQKEVNIHISDQKGIWEQKLPENEFELSYYIDGEIDNLETLNSLLELFKILLDEMSALELIQ</sequence>
<keyword evidence="2" id="KW-1185">Reference proteome</keyword>
<dbReference type="EMBL" id="LVEN01000005">
    <property type="protein sequence ID" value="OCB77092.1"/>
    <property type="molecule type" value="Genomic_DNA"/>
</dbReference>
<evidence type="ECO:0008006" key="3">
    <source>
        <dbReference type="Google" id="ProtNLM"/>
    </source>
</evidence>